<reference evidence="1 2" key="1">
    <citation type="submission" date="2016-05" db="EMBL/GenBank/DDBJ databases">
        <title>Undiscovered low abundance phages are ubiquitous in bacterial genomes.</title>
        <authorList>
            <person name="Dong Z."/>
            <person name="Liu H."/>
            <person name="Zheng J."/>
            <person name="Peng D."/>
        </authorList>
    </citation>
    <scope>NUCLEOTIDE SEQUENCE [LARGE SCALE GENOMIC DNA]</scope>
</reference>
<organism evidence="1 2">
    <name type="scientific">Bacillus phage BMBtpLA3</name>
    <dbReference type="NCBI Taxonomy" id="1868824"/>
    <lineage>
        <taxon>Viruses</taxon>
        <taxon>Duplodnaviria</taxon>
        <taxon>Heunggongvirae</taxon>
        <taxon>Uroviricota</taxon>
        <taxon>Caudoviricetes</taxon>
        <taxon>Lwoffvirus</taxon>
        <taxon>Lwoffvirus TP21</taxon>
    </lineage>
</organism>
<evidence type="ECO:0000313" key="1">
    <source>
        <dbReference type="EMBL" id="ANT40063.1"/>
    </source>
</evidence>
<proteinExistence type="predicted"/>
<evidence type="ECO:0000313" key="2">
    <source>
        <dbReference type="Proteomes" id="UP000226338"/>
    </source>
</evidence>
<protein>
    <submittedName>
        <fullName evidence="1">Uncharacterized protein</fullName>
    </submittedName>
</protein>
<gene>
    <name evidence="1" type="ORF">BMBtpLA3_28</name>
</gene>
<sequence>MDLLWKVTYLTDQGEDSVEILAKTAHSAEMHVALNYKPLAILEVEEA</sequence>
<dbReference type="EMBL" id="KX190834">
    <property type="protein sequence ID" value="ANT40063.1"/>
    <property type="molecule type" value="Genomic_DNA"/>
</dbReference>
<dbReference type="Proteomes" id="UP000226338">
    <property type="component" value="Segment"/>
</dbReference>
<accession>A0A1B1P7G9</accession>
<name>A0A1B1P7G9_9CAUD</name>